<dbReference type="Proteomes" id="UP000245884">
    <property type="component" value="Unassembled WGS sequence"/>
</dbReference>
<reference evidence="2 3" key="1">
    <citation type="journal article" date="2018" name="Mol. Biol. Evol.">
        <title>Broad Genomic Sampling Reveals a Smut Pathogenic Ancestry of the Fungal Clade Ustilaginomycotina.</title>
        <authorList>
            <person name="Kijpornyongpan T."/>
            <person name="Mondo S.J."/>
            <person name="Barry K."/>
            <person name="Sandor L."/>
            <person name="Lee J."/>
            <person name="Lipzen A."/>
            <person name="Pangilinan J."/>
            <person name="LaButti K."/>
            <person name="Hainaut M."/>
            <person name="Henrissat B."/>
            <person name="Grigoriev I.V."/>
            <person name="Spatafora J.W."/>
            <person name="Aime M.C."/>
        </authorList>
    </citation>
    <scope>NUCLEOTIDE SEQUENCE [LARGE SCALE GENOMIC DNA]</scope>
    <source>
        <strain evidence="2 3">MCA 5214</strain>
    </source>
</reference>
<feature type="region of interest" description="Disordered" evidence="1">
    <location>
        <begin position="616"/>
        <end position="743"/>
    </location>
</feature>
<feature type="compositionally biased region" description="Basic and acidic residues" evidence="1">
    <location>
        <begin position="459"/>
        <end position="487"/>
    </location>
</feature>
<feature type="compositionally biased region" description="Basic and acidic residues" evidence="1">
    <location>
        <begin position="732"/>
        <end position="743"/>
    </location>
</feature>
<feature type="compositionally biased region" description="Polar residues" evidence="1">
    <location>
        <begin position="616"/>
        <end position="637"/>
    </location>
</feature>
<accession>A0A316UHL2</accession>
<dbReference type="EMBL" id="KZ819681">
    <property type="protein sequence ID" value="PWN24404.1"/>
    <property type="molecule type" value="Genomic_DNA"/>
</dbReference>
<evidence type="ECO:0000313" key="2">
    <source>
        <dbReference type="EMBL" id="PWN24404.1"/>
    </source>
</evidence>
<evidence type="ECO:0000256" key="1">
    <source>
        <dbReference type="SAM" id="MobiDB-lite"/>
    </source>
</evidence>
<organism evidence="2 3">
    <name type="scientific">Jaminaea rosea</name>
    <dbReference type="NCBI Taxonomy" id="1569628"/>
    <lineage>
        <taxon>Eukaryota</taxon>
        <taxon>Fungi</taxon>
        <taxon>Dikarya</taxon>
        <taxon>Basidiomycota</taxon>
        <taxon>Ustilaginomycotina</taxon>
        <taxon>Exobasidiomycetes</taxon>
        <taxon>Microstromatales</taxon>
        <taxon>Microstromatales incertae sedis</taxon>
        <taxon>Jaminaea</taxon>
    </lineage>
</organism>
<feature type="compositionally biased region" description="Polar residues" evidence="1">
    <location>
        <begin position="149"/>
        <end position="185"/>
    </location>
</feature>
<name>A0A316UHL2_9BASI</name>
<dbReference type="AlphaFoldDB" id="A0A316UHL2"/>
<feature type="compositionally biased region" description="Low complexity" evidence="1">
    <location>
        <begin position="638"/>
        <end position="654"/>
    </location>
</feature>
<feature type="compositionally biased region" description="Low complexity" evidence="1">
    <location>
        <begin position="511"/>
        <end position="525"/>
    </location>
</feature>
<feature type="compositionally biased region" description="Basic and acidic residues" evidence="1">
    <location>
        <begin position="413"/>
        <end position="426"/>
    </location>
</feature>
<sequence>MPSYTRFEESELPAATLAEAVPPVPPKTFGTLAPAFRKFSIKRLVRRKPTSVRDTQGSEAPLNTSTNQPQPTDPSLHQRHRSQSQAPLNASPNPPLPDPPRRPSLPTLTAAPAVARKPVPLYDEALLRLPPRMSIEDAQGLGLVLGQPSSLVSSQGRRNPQGDTTTSTKARSSDPNTSISSSAAQSDIMRITTADSDGASTSDMWLQRPGAGARTQRVSVQRSPVFDPPPLPSLRRESAATEEVPVLPPLSESRATNRTTATARDSHLFSSDGGGSALEAEIGTARKVVGQSRAQSQSIMRVIEEKEPPATLAEPPQLTLRSATPLFAKIDTALQELRAVDQPRAGQVLGTSRSFVVPAKAGDEGMSTPDSEDDVHNRPRTRSSPAKKAATELPFATLPRRNNTRPSSASSAEEGKHPRESFDAPRPHPPSQKSSFLSTVRGGSHKRSKSSLAALSKTESSKSDKKEAKREREKEKDRIRRYADMKTNDPLLAERLALMGLQHGSERPIRAQAQEQEQGQPQAQANEHPPAVSKSAATPAVGAVAPSSSTSSAFVTASPSLPVSSTSNAGAGVGASPSLASVYTLARSRFGSRPTTADSSSLAPVNVNTNAEAAFVTPSSTHAESAQAMLQRSASATSNSRRGSGRPGSSGSSVRTRRISSFSPATVSAETAQVTSGPALDEAAREVLQRKTSTRARAPPLLVRKVSSGGSTPRQAPKHLSLVARVEDEEERAQRGEIEGKQS</sequence>
<feature type="compositionally biased region" description="Low complexity" evidence="1">
    <location>
        <begin position="535"/>
        <end position="560"/>
    </location>
</feature>
<feature type="region of interest" description="Disordered" evidence="1">
    <location>
        <begin position="359"/>
        <end position="576"/>
    </location>
</feature>
<feature type="region of interest" description="Disordered" evidence="1">
    <location>
        <begin position="212"/>
        <end position="244"/>
    </location>
</feature>
<proteinExistence type="predicted"/>
<protein>
    <submittedName>
        <fullName evidence="2">Uncharacterized protein</fullName>
    </submittedName>
</protein>
<feature type="compositionally biased region" description="Polar residues" evidence="1">
    <location>
        <begin position="662"/>
        <end position="676"/>
    </location>
</feature>
<dbReference type="RefSeq" id="XP_025359016.1">
    <property type="nucleotide sequence ID" value="XM_025504845.1"/>
</dbReference>
<evidence type="ECO:0000313" key="3">
    <source>
        <dbReference type="Proteomes" id="UP000245884"/>
    </source>
</evidence>
<feature type="compositionally biased region" description="Polar residues" evidence="1">
    <location>
        <begin position="400"/>
        <end position="411"/>
    </location>
</feature>
<feature type="region of interest" description="Disordered" evidence="1">
    <location>
        <begin position="43"/>
        <end position="120"/>
    </location>
</feature>
<dbReference type="GeneID" id="37026668"/>
<feature type="region of interest" description="Disordered" evidence="1">
    <location>
        <begin position="149"/>
        <end position="187"/>
    </location>
</feature>
<feature type="compositionally biased region" description="Polar residues" evidence="1">
    <location>
        <begin position="52"/>
        <end position="75"/>
    </location>
</feature>
<gene>
    <name evidence="2" type="ORF">BDZ90DRAFT_228866</name>
</gene>
<keyword evidence="3" id="KW-1185">Reference proteome</keyword>